<accession>A0A4Y6E732</accession>
<sequence length="105" mass="11188">MTASSTAARIRSMGEAVIHLADSLAHAEEVQYLKPAAPSTRQDTPEKAKGGVSRPTEDIALDPRRLALRARVIEAEQLADGISARAEAAANALDEALREWAGQRA</sequence>
<evidence type="ECO:0000313" key="2">
    <source>
        <dbReference type="EMBL" id="QDF14222.1"/>
    </source>
</evidence>
<evidence type="ECO:0000313" key="3">
    <source>
        <dbReference type="Proteomes" id="UP000317085"/>
    </source>
</evidence>
<reference evidence="3" key="1">
    <citation type="submission" date="2019-05" db="EMBL/GenBank/DDBJ databases">
        <authorList>
            <person name="Matney K."/>
            <person name="Lacafta O."/>
            <person name="Ahmed J."/>
            <person name="Anderson S."/>
            <person name="Assadpour T."/>
            <person name="Espinosa K."/>
            <person name="Gadsden T."/>
            <person name="Graham A."/>
            <person name="Hajjar W."/>
            <person name="Howard T."/>
            <person name="Matsen K."/>
            <person name="Osu J."/>
            <person name="Rup E."/>
            <person name="Sang H."/>
            <person name="Wadi S."/>
            <person name="McNeal J."/>
            <person name="Temple L."/>
        </authorList>
    </citation>
    <scope>NUCLEOTIDE SEQUENCE [LARGE SCALE GENOMIC DNA]</scope>
</reference>
<feature type="region of interest" description="Disordered" evidence="1">
    <location>
        <begin position="34"/>
        <end position="59"/>
    </location>
</feature>
<keyword evidence="3" id="KW-1185">Reference proteome</keyword>
<feature type="compositionally biased region" description="Basic and acidic residues" evidence="1">
    <location>
        <begin position="43"/>
        <end position="59"/>
    </location>
</feature>
<proteinExistence type="predicted"/>
<dbReference type="EMBL" id="MK880124">
    <property type="protein sequence ID" value="QDF14222.1"/>
    <property type="molecule type" value="Genomic_DNA"/>
</dbReference>
<protein>
    <submittedName>
        <fullName evidence="2">Uncharacterized protein</fullName>
    </submittedName>
</protein>
<evidence type="ECO:0000256" key="1">
    <source>
        <dbReference type="SAM" id="MobiDB-lite"/>
    </source>
</evidence>
<dbReference type="InterPro" id="IPR055593">
    <property type="entry name" value="DUF7169"/>
</dbReference>
<name>A0A4Y6E732_9CAUD</name>
<organism evidence="2 3">
    <name type="scientific">Microbacterium phage IAmGroot</name>
    <dbReference type="NCBI Taxonomy" id="2588486"/>
    <lineage>
        <taxon>Viruses</taxon>
        <taxon>Duplodnaviria</taxon>
        <taxon>Heunggongvirae</taxon>
        <taxon>Uroviricota</taxon>
        <taxon>Caudoviricetes</taxon>
        <taxon>Casidaviridae</taxon>
        <taxon>Gardenstatevirus</taxon>
        <taxon>Gardenstatevirus iamgroot</taxon>
    </lineage>
</organism>
<dbReference type="Pfam" id="PF23773">
    <property type="entry name" value="DUF7169"/>
    <property type="match status" value="1"/>
</dbReference>
<dbReference type="Proteomes" id="UP000317085">
    <property type="component" value="Segment"/>
</dbReference>
<gene>
    <name evidence="2" type="primary">49</name>
    <name evidence="2" type="ORF">SEA_IAMGROOT_49</name>
</gene>